<dbReference type="InterPro" id="IPR002963">
    <property type="entry name" value="Expansin"/>
</dbReference>
<dbReference type="Proteomes" id="UP000823388">
    <property type="component" value="Chromosome 9K"/>
</dbReference>
<dbReference type="InterPro" id="IPR007118">
    <property type="entry name" value="Expan_Lol_pI"/>
</dbReference>
<dbReference type="GO" id="GO:0016020">
    <property type="term" value="C:membrane"/>
    <property type="evidence" value="ECO:0007669"/>
    <property type="project" value="UniProtKB-SubCell"/>
</dbReference>
<evidence type="ECO:0000259" key="4">
    <source>
        <dbReference type="PROSITE" id="PS50842"/>
    </source>
</evidence>
<keyword evidence="3" id="KW-0961">Cell wall biogenesis/degradation</keyword>
<dbReference type="InterPro" id="IPR007112">
    <property type="entry name" value="Expansin/allergen_DPBB_dom"/>
</dbReference>
<comment type="subcellular location">
    <subcellularLocation>
        <location evidence="3">Secreted</location>
        <location evidence="3">Cell wall</location>
    </subcellularLocation>
    <subcellularLocation>
        <location evidence="3">Membrane</location>
        <topology evidence="3">Peripheral membrane protein</topology>
    </subcellularLocation>
</comment>
<protein>
    <recommendedName>
        <fullName evidence="3">Expansin</fullName>
    </recommendedName>
</protein>
<dbReference type="EMBL" id="CM029053">
    <property type="protein sequence ID" value="KAG2548857.1"/>
    <property type="molecule type" value="Genomic_DNA"/>
</dbReference>
<dbReference type="Gene3D" id="2.40.40.10">
    <property type="entry name" value="RlpA-like domain"/>
    <property type="match status" value="1"/>
</dbReference>
<comment type="caution">
    <text evidence="5">The sequence shown here is derived from an EMBL/GenBank/DDBJ whole genome shotgun (WGS) entry which is preliminary data.</text>
</comment>
<organism evidence="5 6">
    <name type="scientific">Panicum virgatum</name>
    <name type="common">Blackwell switchgrass</name>
    <dbReference type="NCBI Taxonomy" id="38727"/>
    <lineage>
        <taxon>Eukaryota</taxon>
        <taxon>Viridiplantae</taxon>
        <taxon>Streptophyta</taxon>
        <taxon>Embryophyta</taxon>
        <taxon>Tracheophyta</taxon>
        <taxon>Spermatophyta</taxon>
        <taxon>Magnoliopsida</taxon>
        <taxon>Liliopsida</taxon>
        <taxon>Poales</taxon>
        <taxon>Poaceae</taxon>
        <taxon>PACMAD clade</taxon>
        <taxon>Panicoideae</taxon>
        <taxon>Panicodae</taxon>
        <taxon>Paniceae</taxon>
        <taxon>Panicinae</taxon>
        <taxon>Panicum</taxon>
        <taxon>Panicum sect. Hiantes</taxon>
    </lineage>
</organism>
<feature type="domain" description="Expansin-like EG45" evidence="4">
    <location>
        <begin position="42"/>
        <end position="156"/>
    </location>
</feature>
<comment type="similarity">
    <text evidence="3">Belongs to the expansin family. Expansin A subfamily.</text>
</comment>
<feature type="signal peptide" evidence="3">
    <location>
        <begin position="1"/>
        <end position="22"/>
    </location>
</feature>
<feature type="chain" id="PRO_5035968000" description="Expansin" evidence="3">
    <location>
        <begin position="23"/>
        <end position="268"/>
    </location>
</feature>
<dbReference type="GO" id="GO:0009664">
    <property type="term" value="P:plant-type cell wall organization"/>
    <property type="evidence" value="ECO:0007669"/>
    <property type="project" value="InterPro"/>
</dbReference>
<evidence type="ECO:0000256" key="3">
    <source>
        <dbReference type="RuleBase" id="RU365023"/>
    </source>
</evidence>
<sequence>MDVARSLILCTVLAACLAHTAAQWNPGTATFYGGPDGSDTMGGACGYGNLYNAGYGILNAALSETLFKGGASCGQCYTISCDGSRPGGEYCKPGTSITVSATNLCPANFALPNGGWCGPGRPHFDMSQPAWEHIGVYQAGVIPVVYQQVKCWRSGGVRFSIAGFNYFLLINIQNLSGSGSVGNAWIKGDNTRVDPDVQELGSKLAGALRARRPGAQLRRDQHRRAVHSVPQRRPGVVEVRRDLHHQPELLLLRFPNLYNAVNLPVHRW</sequence>
<dbReference type="GO" id="GO:0005576">
    <property type="term" value="C:extracellular region"/>
    <property type="evidence" value="ECO:0007669"/>
    <property type="project" value="InterPro"/>
</dbReference>
<keyword evidence="3" id="KW-0134">Cell wall</keyword>
<proteinExistence type="inferred from homology"/>
<comment type="function">
    <text evidence="3">Causes loosening and extension of plant cell walls by disrupting non-covalent bonding between cellulose microfibrils and matrix glucans. No enzymatic activity has been found.</text>
</comment>
<name>A0A8T0NHH8_PANVG</name>
<dbReference type="InterPro" id="IPR009009">
    <property type="entry name" value="RlpA-like_DPBB"/>
</dbReference>
<dbReference type="InterPro" id="IPR036908">
    <property type="entry name" value="RlpA-like_sf"/>
</dbReference>
<evidence type="ECO:0000256" key="2">
    <source>
        <dbReference type="ARBA" id="ARBA00022729"/>
    </source>
</evidence>
<dbReference type="SUPFAM" id="SSF50685">
    <property type="entry name" value="Barwin-like endoglucanases"/>
    <property type="match status" value="1"/>
</dbReference>
<dbReference type="PRINTS" id="PR01225">
    <property type="entry name" value="EXPANSNFAMLY"/>
</dbReference>
<gene>
    <name evidence="5" type="ORF">PVAP13_9KG203285</name>
</gene>
<dbReference type="PROSITE" id="PS50842">
    <property type="entry name" value="EXPANSIN_EG45"/>
    <property type="match status" value="1"/>
</dbReference>
<dbReference type="CDD" id="cd22274">
    <property type="entry name" value="DPBB_EXPA_N"/>
    <property type="match status" value="1"/>
</dbReference>
<keyword evidence="1 3" id="KW-0964">Secreted</keyword>
<evidence type="ECO:0000313" key="6">
    <source>
        <dbReference type="Proteomes" id="UP000823388"/>
    </source>
</evidence>
<dbReference type="Pfam" id="PF03330">
    <property type="entry name" value="DPBB_1"/>
    <property type="match status" value="1"/>
</dbReference>
<keyword evidence="2 3" id="KW-0732">Signal</keyword>
<reference evidence="5" key="1">
    <citation type="submission" date="2020-05" db="EMBL/GenBank/DDBJ databases">
        <title>WGS assembly of Panicum virgatum.</title>
        <authorList>
            <person name="Lovell J.T."/>
            <person name="Jenkins J."/>
            <person name="Shu S."/>
            <person name="Juenger T.E."/>
            <person name="Schmutz J."/>
        </authorList>
    </citation>
    <scope>NUCLEOTIDE SEQUENCE</scope>
    <source>
        <strain evidence="5">AP13</strain>
    </source>
</reference>
<evidence type="ECO:0000256" key="1">
    <source>
        <dbReference type="ARBA" id="ARBA00022525"/>
    </source>
</evidence>
<dbReference type="PRINTS" id="PR01226">
    <property type="entry name" value="EXPANSIN"/>
</dbReference>
<dbReference type="PANTHER" id="PTHR31867">
    <property type="entry name" value="EXPANSIN-A15"/>
    <property type="match status" value="1"/>
</dbReference>
<evidence type="ECO:0000313" key="5">
    <source>
        <dbReference type="EMBL" id="KAG2548857.1"/>
    </source>
</evidence>
<dbReference type="SMART" id="SM00837">
    <property type="entry name" value="DPBB_1"/>
    <property type="match status" value="1"/>
</dbReference>
<dbReference type="PROSITE" id="PS51257">
    <property type="entry name" value="PROKAR_LIPOPROTEIN"/>
    <property type="match status" value="1"/>
</dbReference>
<dbReference type="AlphaFoldDB" id="A0A8T0NHH8"/>
<keyword evidence="6" id="KW-1185">Reference proteome</keyword>
<accession>A0A8T0NHH8</accession>